<evidence type="ECO:0000313" key="2">
    <source>
        <dbReference type="WBParaSite" id="ACAC_0000417001-mRNA-1"/>
    </source>
</evidence>
<organism evidence="1 2">
    <name type="scientific">Angiostrongylus cantonensis</name>
    <name type="common">Rat lungworm</name>
    <dbReference type="NCBI Taxonomy" id="6313"/>
    <lineage>
        <taxon>Eukaryota</taxon>
        <taxon>Metazoa</taxon>
        <taxon>Ecdysozoa</taxon>
        <taxon>Nematoda</taxon>
        <taxon>Chromadorea</taxon>
        <taxon>Rhabditida</taxon>
        <taxon>Rhabditina</taxon>
        <taxon>Rhabditomorpha</taxon>
        <taxon>Strongyloidea</taxon>
        <taxon>Metastrongylidae</taxon>
        <taxon>Angiostrongylus</taxon>
    </lineage>
</organism>
<accession>A0A0K0D275</accession>
<keyword evidence="1" id="KW-1185">Reference proteome</keyword>
<name>A0A0K0D275_ANGCA</name>
<reference evidence="2" key="2">
    <citation type="submission" date="2017-02" db="UniProtKB">
        <authorList>
            <consortium name="WormBaseParasite"/>
        </authorList>
    </citation>
    <scope>IDENTIFICATION</scope>
</reference>
<protein>
    <submittedName>
        <fullName evidence="2">ZP domain-containing protein</fullName>
    </submittedName>
</protein>
<dbReference type="AlphaFoldDB" id="A0A0K0D275"/>
<dbReference type="Proteomes" id="UP000035642">
    <property type="component" value="Unassembled WGS sequence"/>
</dbReference>
<proteinExistence type="predicted"/>
<reference evidence="1" key="1">
    <citation type="submission" date="2012-09" db="EMBL/GenBank/DDBJ databases">
        <authorList>
            <person name="Martin A.A."/>
        </authorList>
    </citation>
    <scope>NUCLEOTIDE SEQUENCE</scope>
</reference>
<sequence length="77" mass="9036">MIVRINLEVNPNGYMQQIDPSLYERNCLVQYEFDHCDYPSSRHSTMVRNGSNVTYSNMPYPVSRAHSIGYKFLFRAL</sequence>
<dbReference type="WBParaSite" id="ACAC_0000417001-mRNA-1">
    <property type="protein sequence ID" value="ACAC_0000417001-mRNA-1"/>
    <property type="gene ID" value="ACAC_0000417001"/>
</dbReference>
<dbReference type="STRING" id="6313.A0A0K0D275"/>
<evidence type="ECO:0000313" key="1">
    <source>
        <dbReference type="Proteomes" id="UP000035642"/>
    </source>
</evidence>